<keyword evidence="2" id="KW-1185">Reference proteome</keyword>
<evidence type="ECO:0000313" key="1">
    <source>
        <dbReference type="EMBL" id="KZS00843.1"/>
    </source>
</evidence>
<comment type="caution">
    <text evidence="1">The sequence shown here is derived from an EMBL/GenBank/DDBJ whole genome shotgun (WGS) entry which is preliminary data.</text>
</comment>
<proteinExistence type="predicted"/>
<dbReference type="Proteomes" id="UP000076858">
    <property type="component" value="Unassembled WGS sequence"/>
</dbReference>
<gene>
    <name evidence="1" type="ORF">APZ42_002698</name>
</gene>
<accession>A0A164I3N4</accession>
<evidence type="ECO:0000313" key="2">
    <source>
        <dbReference type="Proteomes" id="UP000076858"/>
    </source>
</evidence>
<organism evidence="1 2">
    <name type="scientific">Daphnia magna</name>
    <dbReference type="NCBI Taxonomy" id="35525"/>
    <lineage>
        <taxon>Eukaryota</taxon>
        <taxon>Metazoa</taxon>
        <taxon>Ecdysozoa</taxon>
        <taxon>Arthropoda</taxon>
        <taxon>Crustacea</taxon>
        <taxon>Branchiopoda</taxon>
        <taxon>Diplostraca</taxon>
        <taxon>Cladocera</taxon>
        <taxon>Anomopoda</taxon>
        <taxon>Daphniidae</taxon>
        <taxon>Daphnia</taxon>
    </lineage>
</organism>
<protein>
    <submittedName>
        <fullName evidence="1">Uncharacterized protein</fullName>
    </submittedName>
</protein>
<dbReference type="EMBL" id="LRGB01008346">
    <property type="protein sequence ID" value="KZS00843.1"/>
    <property type="molecule type" value="Genomic_DNA"/>
</dbReference>
<dbReference type="AlphaFoldDB" id="A0A164I3N4"/>
<name>A0A164I3N4_9CRUS</name>
<sequence>MLNYIMPLFFSQPPPSPYPRLIVTHCVFAVKALCVFQMAENRKVGWKLELQQGTCVALPITIQEDLYGPYM</sequence>
<reference evidence="1 2" key="1">
    <citation type="submission" date="2016-03" db="EMBL/GenBank/DDBJ databases">
        <title>EvidentialGene: Evidence-directed Construction of Genes on Genomes.</title>
        <authorList>
            <person name="Gilbert D.G."/>
            <person name="Choi J.-H."/>
            <person name="Mockaitis K."/>
            <person name="Colbourne J."/>
            <person name="Pfrender M."/>
        </authorList>
    </citation>
    <scope>NUCLEOTIDE SEQUENCE [LARGE SCALE GENOMIC DNA]</scope>
    <source>
        <strain evidence="1 2">Xinb3</strain>
        <tissue evidence="1">Complete organism</tissue>
    </source>
</reference>